<name>A0ABM5PRF3_9CORY</name>
<evidence type="ECO:0000256" key="2">
    <source>
        <dbReference type="ARBA" id="ARBA00022670"/>
    </source>
</evidence>
<organism evidence="7 8">
    <name type="scientific">Corynebacterium casei LMG S-19264</name>
    <dbReference type="NCBI Taxonomy" id="1285583"/>
    <lineage>
        <taxon>Bacteria</taxon>
        <taxon>Bacillati</taxon>
        <taxon>Actinomycetota</taxon>
        <taxon>Actinomycetes</taxon>
        <taxon>Mycobacteriales</taxon>
        <taxon>Corynebacteriaceae</taxon>
        <taxon>Corynebacterium</taxon>
    </lineage>
</organism>
<dbReference type="GO" id="GO:0008233">
    <property type="term" value="F:peptidase activity"/>
    <property type="evidence" value="ECO:0007669"/>
    <property type="project" value="UniProtKB-KW"/>
</dbReference>
<dbReference type="SUPFAM" id="SSF50494">
    <property type="entry name" value="Trypsin-like serine proteases"/>
    <property type="match status" value="1"/>
</dbReference>
<feature type="compositionally biased region" description="Polar residues" evidence="4">
    <location>
        <begin position="10"/>
        <end position="21"/>
    </location>
</feature>
<dbReference type="EMBL" id="CP004350">
    <property type="protein sequence ID" value="AHI20564.1"/>
    <property type="molecule type" value="Genomic_DNA"/>
</dbReference>
<feature type="region of interest" description="Disordered" evidence="4">
    <location>
        <begin position="1"/>
        <end position="93"/>
    </location>
</feature>
<dbReference type="PRINTS" id="PR00834">
    <property type="entry name" value="PROTEASES2C"/>
</dbReference>
<reference evidence="8" key="1">
    <citation type="submission" date="2013-02" db="EMBL/GenBank/DDBJ databases">
        <title>The complete genome sequence of Corynebacterium casei LMG S-19264 (=DSM 44701).</title>
        <authorList>
            <person name="Ruckert C."/>
            <person name="Albersmeier A."/>
            <person name="Kalinowski J."/>
        </authorList>
    </citation>
    <scope>NUCLEOTIDE SEQUENCE [LARGE SCALE GENOMIC DNA]</scope>
    <source>
        <strain evidence="8">LMG S-19264</strain>
    </source>
</reference>
<dbReference type="SMART" id="SM00228">
    <property type="entry name" value="PDZ"/>
    <property type="match status" value="1"/>
</dbReference>
<keyword evidence="5" id="KW-0812">Transmembrane</keyword>
<feature type="region of interest" description="Disordered" evidence="4">
    <location>
        <begin position="123"/>
        <end position="144"/>
    </location>
</feature>
<dbReference type="InterPro" id="IPR043504">
    <property type="entry name" value="Peptidase_S1_PA_chymotrypsin"/>
</dbReference>
<dbReference type="PROSITE" id="PS50106">
    <property type="entry name" value="PDZ"/>
    <property type="match status" value="1"/>
</dbReference>
<proteinExistence type="inferred from homology"/>
<dbReference type="InterPro" id="IPR036034">
    <property type="entry name" value="PDZ_sf"/>
</dbReference>
<dbReference type="GeneID" id="82878120"/>
<accession>A0ABM5PRF3</accession>
<dbReference type="InterPro" id="IPR009003">
    <property type="entry name" value="Peptidase_S1_PA"/>
</dbReference>
<protein>
    <submittedName>
        <fullName evidence="7">Serine protease</fullName>
    </submittedName>
</protein>
<dbReference type="SUPFAM" id="SSF50156">
    <property type="entry name" value="PDZ domain-like"/>
    <property type="match status" value="1"/>
</dbReference>
<dbReference type="Proteomes" id="UP000019226">
    <property type="component" value="Chromosome"/>
</dbReference>
<sequence length="507" mass="50749">MTSKDDHSDSPQSYSRGWNQPRSEHPETPNDSSSQNSIEHTQEIPTLSAQAGQAPHEAQSAQPGNSAQPNAQGPYGAAAANNGSGNSGFDPNAYGPNTYGHGAAAGQPGYGAQAGGTYAGGVGTAEAPGVPGGDAEGPKPSKTKRTVGLGTALAMMLVAGIGAGGVAGYVVGNSNSNGGNGTSVSEILNSQPVNNTNSTGEEAAAGTTEAVAAKVTPAVVAIQVISANAASEGSGSIISPDGYVLTNHHVVSGAENGSTMQVTMNDGTKHEVEFVASDANTDVAVIKIVDGQDLPFLEFGDSSSLQVGQEVVAVGSPLGLNATVTSGIVSAVNRPVRASQGGGESSLIDAIQTDAAVNPGNSGGPLVDMSGNLVGMNSMIASLSSGTGGEAGSIGLGFAIPSNFAQRMAQQLIDNGQVVHPMLGVQVDGRDITDGAHIVSVEPGSAAEQAGLEEGDVVTRVNDRAIEDADSLIASIRGQEFGSVITLEVTRENEDSSREVEVTLPKE</sequence>
<evidence type="ECO:0000256" key="1">
    <source>
        <dbReference type="ARBA" id="ARBA00010541"/>
    </source>
</evidence>
<feature type="compositionally biased region" description="Low complexity" evidence="4">
    <location>
        <begin position="67"/>
        <end position="88"/>
    </location>
</feature>
<comment type="similarity">
    <text evidence="1">Belongs to the peptidase S1C family.</text>
</comment>
<keyword evidence="3" id="KW-0378">Hydrolase</keyword>
<evidence type="ECO:0000313" key="7">
    <source>
        <dbReference type="EMBL" id="AHI20564.1"/>
    </source>
</evidence>
<feature type="domain" description="PDZ" evidence="6">
    <location>
        <begin position="407"/>
        <end position="493"/>
    </location>
</feature>
<evidence type="ECO:0000313" key="8">
    <source>
        <dbReference type="Proteomes" id="UP000019226"/>
    </source>
</evidence>
<keyword evidence="5" id="KW-0472">Membrane</keyword>
<keyword evidence="8" id="KW-1185">Reference proteome</keyword>
<dbReference type="Pfam" id="PF13365">
    <property type="entry name" value="Trypsin_2"/>
    <property type="match status" value="1"/>
</dbReference>
<evidence type="ECO:0000256" key="4">
    <source>
        <dbReference type="SAM" id="MobiDB-lite"/>
    </source>
</evidence>
<evidence type="ECO:0000256" key="5">
    <source>
        <dbReference type="SAM" id="Phobius"/>
    </source>
</evidence>
<dbReference type="Gene3D" id="2.30.42.10">
    <property type="match status" value="1"/>
</dbReference>
<dbReference type="PANTHER" id="PTHR43343:SF3">
    <property type="entry name" value="PROTEASE DO-LIKE 8, CHLOROPLASTIC"/>
    <property type="match status" value="1"/>
</dbReference>
<dbReference type="InterPro" id="IPR001940">
    <property type="entry name" value="Peptidase_S1C"/>
</dbReference>
<feature type="transmembrane region" description="Helical" evidence="5">
    <location>
        <begin position="147"/>
        <end position="171"/>
    </location>
</feature>
<dbReference type="Gene3D" id="2.40.10.10">
    <property type="entry name" value="Trypsin-like serine proteases"/>
    <property type="match status" value="2"/>
</dbReference>
<feature type="compositionally biased region" description="Polar residues" evidence="4">
    <location>
        <begin position="29"/>
        <end position="51"/>
    </location>
</feature>
<gene>
    <name evidence="7" type="ORF">CCASEI_10045</name>
</gene>
<keyword evidence="2 7" id="KW-0645">Protease</keyword>
<dbReference type="InterPro" id="IPR001478">
    <property type="entry name" value="PDZ"/>
</dbReference>
<dbReference type="PANTHER" id="PTHR43343">
    <property type="entry name" value="PEPTIDASE S12"/>
    <property type="match status" value="1"/>
</dbReference>
<dbReference type="RefSeq" id="WP_025387903.1">
    <property type="nucleotide sequence ID" value="NZ_CP004350.1"/>
</dbReference>
<evidence type="ECO:0000256" key="3">
    <source>
        <dbReference type="ARBA" id="ARBA00022801"/>
    </source>
</evidence>
<evidence type="ECO:0000259" key="6">
    <source>
        <dbReference type="PROSITE" id="PS50106"/>
    </source>
</evidence>
<dbReference type="GO" id="GO:0006508">
    <property type="term" value="P:proteolysis"/>
    <property type="evidence" value="ECO:0007669"/>
    <property type="project" value="UniProtKB-KW"/>
</dbReference>
<dbReference type="Pfam" id="PF13180">
    <property type="entry name" value="PDZ_2"/>
    <property type="match status" value="1"/>
</dbReference>
<keyword evidence="5" id="KW-1133">Transmembrane helix</keyword>
<dbReference type="InterPro" id="IPR051201">
    <property type="entry name" value="Chloro_Bact_Ser_Proteases"/>
</dbReference>